<dbReference type="RefSeq" id="XP_017997828.1">
    <property type="nucleotide sequence ID" value="XM_018143056.1"/>
</dbReference>
<evidence type="ECO:0000256" key="1">
    <source>
        <dbReference type="ARBA" id="ARBA00022801"/>
    </source>
</evidence>
<dbReference type="EMBL" id="LFJN01000021">
    <property type="protein sequence ID" value="KPI37865.1"/>
    <property type="molecule type" value="Genomic_DNA"/>
</dbReference>
<dbReference type="InterPro" id="IPR013094">
    <property type="entry name" value="AB_hydrolase_3"/>
</dbReference>
<dbReference type="InterPro" id="IPR029058">
    <property type="entry name" value="AB_hydrolase_fold"/>
</dbReference>
<sequence>MDAEKLKLMLQPDYVHPELAEILRTGAPVGSLDESTDIHELRKLLLQRKLEAAKNADQNLSSKETDVQIPTRDGSQITLRIYQPLEKTNARAPVLVMLHGGGWVLGGLENEQPLCQKWVDEFKGVAINVEYRLAPESKFPVPIYDCHDAVIWARSHASDYGGDLTAGFIVAGISAGASMAATVSHLDRDDKNSPPLTGVYLSIPSLMAPEAVPEKYKSKYLSREQHKDGLIINQKAMKLFRDNYQDDPRSPLMSPIIWPSGHNNLPRTYFQIAGSDPLRDEGLIYEQILREDCGIDTKVDLYPGLPHGFWSWFTSAQFSREHFKNAVEGLRWLLGKS</sequence>
<dbReference type="SUPFAM" id="SSF53474">
    <property type="entry name" value="alpha/beta-Hydrolases"/>
    <property type="match status" value="1"/>
</dbReference>
<organism evidence="3 4">
    <name type="scientific">Cyphellophora attinorum</name>
    <dbReference type="NCBI Taxonomy" id="1664694"/>
    <lineage>
        <taxon>Eukaryota</taxon>
        <taxon>Fungi</taxon>
        <taxon>Dikarya</taxon>
        <taxon>Ascomycota</taxon>
        <taxon>Pezizomycotina</taxon>
        <taxon>Eurotiomycetes</taxon>
        <taxon>Chaetothyriomycetidae</taxon>
        <taxon>Chaetothyriales</taxon>
        <taxon>Cyphellophoraceae</taxon>
        <taxon>Cyphellophora</taxon>
    </lineage>
</organism>
<dbReference type="GeneID" id="28734936"/>
<dbReference type="Proteomes" id="UP000038010">
    <property type="component" value="Unassembled WGS sequence"/>
</dbReference>
<dbReference type="VEuPathDB" id="FungiDB:AB675_3037"/>
<dbReference type="InterPro" id="IPR050300">
    <property type="entry name" value="GDXG_lipolytic_enzyme"/>
</dbReference>
<evidence type="ECO:0000259" key="2">
    <source>
        <dbReference type="Pfam" id="PF07859"/>
    </source>
</evidence>
<dbReference type="Pfam" id="PF07859">
    <property type="entry name" value="Abhydrolase_3"/>
    <property type="match status" value="1"/>
</dbReference>
<protein>
    <submittedName>
        <fullName evidence="3">AB hydrolase superfamily protein B1A11.02</fullName>
    </submittedName>
</protein>
<comment type="caution">
    <text evidence="3">The sequence shown here is derived from an EMBL/GenBank/DDBJ whole genome shotgun (WGS) entry which is preliminary data.</text>
</comment>
<evidence type="ECO:0000313" key="3">
    <source>
        <dbReference type="EMBL" id="KPI37865.1"/>
    </source>
</evidence>
<keyword evidence="4" id="KW-1185">Reference proteome</keyword>
<evidence type="ECO:0000313" key="4">
    <source>
        <dbReference type="Proteomes" id="UP000038010"/>
    </source>
</evidence>
<feature type="domain" description="Alpha/beta hydrolase fold-3" evidence="2">
    <location>
        <begin position="95"/>
        <end position="310"/>
    </location>
</feature>
<keyword evidence="1 3" id="KW-0378">Hydrolase</keyword>
<reference evidence="3 4" key="1">
    <citation type="submission" date="2015-06" db="EMBL/GenBank/DDBJ databases">
        <title>Draft genome of the ant-associated black yeast Phialophora attae CBS 131958.</title>
        <authorList>
            <person name="Moreno L.F."/>
            <person name="Stielow B.J."/>
            <person name="de Hoog S."/>
            <person name="Vicente V.A."/>
            <person name="Weiss V.A."/>
            <person name="de Vries M."/>
            <person name="Cruz L.M."/>
            <person name="Souza E.M."/>
        </authorList>
    </citation>
    <scope>NUCLEOTIDE SEQUENCE [LARGE SCALE GENOMIC DNA]</scope>
    <source>
        <strain evidence="3 4">CBS 131958</strain>
    </source>
</reference>
<dbReference type="PANTHER" id="PTHR48081:SF8">
    <property type="entry name" value="ALPHA_BETA HYDROLASE FOLD-3 DOMAIN-CONTAINING PROTEIN-RELATED"/>
    <property type="match status" value="1"/>
</dbReference>
<dbReference type="PANTHER" id="PTHR48081">
    <property type="entry name" value="AB HYDROLASE SUPERFAMILY PROTEIN C4A8.06C"/>
    <property type="match status" value="1"/>
</dbReference>
<name>A0A0N1NXL3_9EURO</name>
<accession>A0A0N1NXL3</accession>
<dbReference type="GO" id="GO:0016787">
    <property type="term" value="F:hydrolase activity"/>
    <property type="evidence" value="ECO:0007669"/>
    <property type="project" value="UniProtKB-KW"/>
</dbReference>
<proteinExistence type="predicted"/>
<gene>
    <name evidence="3" type="ORF">AB675_3037</name>
</gene>
<dbReference type="STRING" id="1664694.A0A0N1NXL3"/>
<dbReference type="Gene3D" id="3.40.50.1820">
    <property type="entry name" value="alpha/beta hydrolase"/>
    <property type="match status" value="1"/>
</dbReference>
<dbReference type="AlphaFoldDB" id="A0A0N1NXL3"/>
<dbReference type="OrthoDB" id="408631at2759"/>